<reference evidence="2 3" key="1">
    <citation type="journal article" date="2019" name="Int. J. Syst. Evol. Microbiol.">
        <title>Methanofervidicoccus abyssi gen. nov., sp. nov., a hydrogenotrophic methanogen, isolated from a hydrothermal vent chimney in the Mid-Cayman Spreading Center, the Caribbean Sea.</title>
        <authorList>
            <person name="Sakai S."/>
            <person name="Takaki Y."/>
            <person name="Miyazaki M."/>
            <person name="Ogawara M."/>
            <person name="Yanagawa K."/>
            <person name="Miyazaki J."/>
            <person name="Takai K."/>
        </authorList>
    </citation>
    <scope>NUCLEOTIDE SEQUENCE [LARGE SCALE GENOMIC DNA]</scope>
    <source>
        <strain evidence="2 3">HHB</strain>
    </source>
</reference>
<dbReference type="PANTHER" id="PTHR44119:SF4">
    <property type="entry name" value="AEROBIC COBALTOCHELATASE SUBUNIT COBN"/>
    <property type="match status" value="1"/>
</dbReference>
<dbReference type="PANTHER" id="PTHR44119">
    <property type="entry name" value="MAGNESIUM-CHELATASE SUBUNIT CHLH, CHLOROPLASTIC"/>
    <property type="match status" value="1"/>
</dbReference>
<dbReference type="AlphaFoldDB" id="A0A401HQZ8"/>
<proteinExistence type="predicted"/>
<dbReference type="NCBIfam" id="TIGR02257">
    <property type="entry name" value="cobalto_cobN"/>
    <property type="match status" value="1"/>
</dbReference>
<dbReference type="RefSeq" id="WP_131007511.1">
    <property type="nucleotide sequence ID" value="NZ_BFAX01000004.1"/>
</dbReference>
<dbReference type="GO" id="GO:0009236">
    <property type="term" value="P:cobalamin biosynthetic process"/>
    <property type="evidence" value="ECO:0007669"/>
    <property type="project" value="InterPro"/>
</dbReference>
<evidence type="ECO:0000313" key="2">
    <source>
        <dbReference type="EMBL" id="GBF36669.1"/>
    </source>
</evidence>
<evidence type="ECO:0000259" key="1">
    <source>
        <dbReference type="Pfam" id="PF02514"/>
    </source>
</evidence>
<keyword evidence="3" id="KW-1185">Reference proteome</keyword>
<gene>
    <name evidence="2" type="ORF">MHHB_P0899</name>
</gene>
<name>A0A401HQZ8_9EURY</name>
<accession>A0A401HQZ8</accession>
<feature type="domain" description="CobN/magnesium chelatase" evidence="1">
    <location>
        <begin position="112"/>
        <end position="1207"/>
    </location>
</feature>
<sequence>MIRIAFVSTIDSDDLIFEEAYEKVKDYLEFRILNSNYSEEEFKEFLEFVKKSNVVFTKLMGGKDTFKGFDKLKKVTQKYNIPFIPLPTVNEVHPDLLDAITVDEEVREKVMKYLSYEGVENYKNLLLYLASTFGNSSIKYDEPKPTPWQGIYYRGKYFEDLKKYLSFLGISEEELKEKPTIGILFYRNWFIANNIDYVDYLIDIIERKGGIPIGVFSSHLKNDLGALGTLETFKRFFYINGKSVIDVLINTTMFTLSMGIRDDYLEEEPQFLKELNTPILQGIISTGYIEEWEGSKRGLNPIDLVIGMAMPEFDGAIIHFPIGGKKKIKEGRVGVPIVKYKPIRDRCEKIVDLALKYADLKLKNNRNKKIAIIFHNYPPRNDKIASAFGLDSPESVVNIMKELKKRGFLVEKLYKNGNELIENMLNYVTNDKRFLTEEKIKKSVGSVDREAYEKWFNSLSEKVRKELIEHWGSIPGDVMNFNGELIIPGIINGNIFISLQPPRGFGEDPSKIYHCPDLPPSHYYIAFYKWIRDVFKADAIIHMGKHGSLEWLPGKCVGLSKDCYPDINMELPNIYPYIVNNPGEGTQAKRRSYATIISHLIPPMTISDLYGELSELEGCIEEYYEVESKEKREFLRKRILEKIKELKLDEDLLDGRVIEKVDIEFEELLDKIHDYLEEIKYRQINEGLHIMGVPLEEEKLINMIFMIVKYQFDYLKMISEVLNYNWEELNEHPGKYQKLIDEVYKYGISLLQEYSRYNFQEECIDRLKTFPINNNLRNVLKIVSKIYRKLMSVEEEIKHTVDALEGCYVPPRVAGAPTKDINCLPTGRNFYSCNPQEIPTKSAYEMGKRLAEDLIRKYLEEEGKYPEYLGIVIWGSPTMRTRGDDIGEVLYLLGVKPVWNKMGRVTGIEVIPLEELKRPRIDVTLRVSGLFRDTFPQVIELIDEAIRKVANLPEPEEMNFVKKHYREEVEEKIKKGIDEKIAREISLYRIFSDKPGTYGAGVANLIDEKNWKSIEDLAKVYVQWGGYAYGKGVYGVDAREEFINRLSKIELTVKNEDSQEWDIFEGDDFNSYHGGLIAAVTYYSGRQPKSYVGDTSNRGRIKTKHLKEEGKLIFRSKIMNPKWIKGMKRHGYKGAADFSKYIDNIFAWDCTSNIIDDWMYEEIANRYVFDKDMEEFFRKNNPYALMNIIERLLEAIERDKWKACKEMKENLRRKYLEIEGMVEEKL</sequence>
<dbReference type="InterPro" id="IPR003672">
    <property type="entry name" value="CobN/Mg_chltase"/>
</dbReference>
<dbReference type="Proteomes" id="UP000290527">
    <property type="component" value="Unassembled WGS sequence"/>
</dbReference>
<dbReference type="InterPro" id="IPR011953">
    <property type="entry name" value="Cobalto_CobN"/>
</dbReference>
<evidence type="ECO:0000313" key="3">
    <source>
        <dbReference type="Proteomes" id="UP000290527"/>
    </source>
</evidence>
<dbReference type="OrthoDB" id="192131at2157"/>
<dbReference type="CDD" id="cd10150">
    <property type="entry name" value="CobN_like"/>
    <property type="match status" value="1"/>
</dbReference>
<dbReference type="EC" id="6.6.1.2" evidence="2"/>
<comment type="caution">
    <text evidence="2">The sequence shown here is derived from an EMBL/GenBank/DDBJ whole genome shotgun (WGS) entry which is preliminary data.</text>
</comment>
<organism evidence="2 3">
    <name type="scientific">Methanofervidicoccus abyssi</name>
    <dbReference type="NCBI Taxonomy" id="2082189"/>
    <lineage>
        <taxon>Archaea</taxon>
        <taxon>Methanobacteriati</taxon>
        <taxon>Methanobacteriota</taxon>
        <taxon>Methanomada group</taxon>
        <taxon>Methanococci</taxon>
        <taxon>Methanococcales</taxon>
        <taxon>Methanofervidicoccus</taxon>
    </lineage>
</organism>
<keyword evidence="2" id="KW-0436">Ligase</keyword>
<dbReference type="Pfam" id="PF02514">
    <property type="entry name" value="CobN-Mg_chel"/>
    <property type="match status" value="1"/>
</dbReference>
<dbReference type="GO" id="GO:0051116">
    <property type="term" value="F:cobaltochelatase activity"/>
    <property type="evidence" value="ECO:0007669"/>
    <property type="project" value="UniProtKB-EC"/>
</dbReference>
<dbReference type="EMBL" id="BFAX01000004">
    <property type="protein sequence ID" value="GBF36669.1"/>
    <property type="molecule type" value="Genomic_DNA"/>
</dbReference>
<protein>
    <submittedName>
        <fullName evidence="2">Cobaltochelatase CobN</fullName>
        <ecNumber evidence="2">6.6.1.2</ecNumber>
    </submittedName>
</protein>